<sequence>MPHEPRNESRVPALRWSMLAMTAAFLVPPLAGLAMIAHFFGGMSAGLWWLAGGVFLFAVVLIVGFARLARAPAGRPR</sequence>
<dbReference type="RefSeq" id="WP_037334676.1">
    <property type="nucleotide sequence ID" value="NZ_APNK01000004.1"/>
</dbReference>
<evidence type="ECO:0000313" key="2">
    <source>
        <dbReference type="EMBL" id="KEZ78448.1"/>
    </source>
</evidence>
<protein>
    <submittedName>
        <fullName evidence="2">Uncharacterized protein</fullName>
    </submittedName>
</protein>
<keyword evidence="1" id="KW-0812">Transmembrane</keyword>
<dbReference type="AlphaFoldDB" id="A0A084IP14"/>
<comment type="caution">
    <text evidence="2">The sequence shown here is derived from an EMBL/GenBank/DDBJ whole genome shotgun (WGS) entry which is preliminary data.</text>
</comment>
<gene>
    <name evidence="2" type="ORF">C41B8_04431</name>
</gene>
<keyword evidence="1" id="KW-0472">Membrane</keyword>
<reference evidence="2 3" key="1">
    <citation type="submission" date="2013-03" db="EMBL/GenBank/DDBJ databases">
        <title>Salinisphaera hydrothermalis C41B8 Genome Sequencing.</title>
        <authorList>
            <person name="Li C."/>
            <person name="Lai Q."/>
            <person name="Shao Z."/>
        </authorList>
    </citation>
    <scope>NUCLEOTIDE SEQUENCE [LARGE SCALE GENOMIC DNA]</scope>
    <source>
        <strain evidence="2 3">C41B8</strain>
    </source>
</reference>
<evidence type="ECO:0000313" key="3">
    <source>
        <dbReference type="Proteomes" id="UP000028302"/>
    </source>
</evidence>
<proteinExistence type="predicted"/>
<name>A0A084IP14_SALHC</name>
<dbReference type="EMBL" id="APNK01000004">
    <property type="protein sequence ID" value="KEZ78448.1"/>
    <property type="molecule type" value="Genomic_DNA"/>
</dbReference>
<evidence type="ECO:0000256" key="1">
    <source>
        <dbReference type="SAM" id="Phobius"/>
    </source>
</evidence>
<organism evidence="2 3">
    <name type="scientific">Salinisphaera hydrothermalis (strain C41B8)</name>
    <dbReference type="NCBI Taxonomy" id="1304275"/>
    <lineage>
        <taxon>Bacteria</taxon>
        <taxon>Pseudomonadati</taxon>
        <taxon>Pseudomonadota</taxon>
        <taxon>Gammaproteobacteria</taxon>
        <taxon>Salinisphaerales</taxon>
        <taxon>Salinisphaeraceae</taxon>
        <taxon>Salinisphaera</taxon>
    </lineage>
</organism>
<keyword evidence="1" id="KW-1133">Transmembrane helix</keyword>
<accession>A0A084IP14</accession>
<feature type="transmembrane region" description="Helical" evidence="1">
    <location>
        <begin position="46"/>
        <end position="69"/>
    </location>
</feature>
<dbReference type="STRING" id="1304275.C41B8_04431"/>
<dbReference type="Proteomes" id="UP000028302">
    <property type="component" value="Unassembled WGS sequence"/>
</dbReference>
<feature type="transmembrane region" description="Helical" evidence="1">
    <location>
        <begin position="16"/>
        <end position="40"/>
    </location>
</feature>
<keyword evidence="3" id="KW-1185">Reference proteome</keyword>